<comment type="caution">
    <text evidence="1">The sequence shown here is derived from an EMBL/GenBank/DDBJ whole genome shotgun (WGS) entry which is preliminary data.</text>
</comment>
<reference evidence="1" key="1">
    <citation type="journal article" date="2012" name="PLoS ONE">
        <title>Gene sets for utilization of primary and secondary nutrition supplies in the distal gut of endangered iberian lynx.</title>
        <authorList>
            <person name="Alcaide M."/>
            <person name="Messina E."/>
            <person name="Richter M."/>
            <person name="Bargiela R."/>
            <person name="Peplies J."/>
            <person name="Huws S.A."/>
            <person name="Newbold C.J."/>
            <person name="Golyshin P.N."/>
            <person name="Simon M.A."/>
            <person name="Lopez G."/>
            <person name="Yakimov M.M."/>
            <person name="Ferrer M."/>
        </authorList>
    </citation>
    <scope>NUCLEOTIDE SEQUENCE</scope>
</reference>
<name>J9GUZ8_9ZZZZ</name>
<sequence>MLDDYLAHWRYSMDSHFSDVLLSLCLRKADFFIY</sequence>
<accession>J9GUZ8</accession>
<dbReference type="EMBL" id="AMCI01001094">
    <property type="protein sequence ID" value="EJX06673.1"/>
    <property type="molecule type" value="Genomic_DNA"/>
</dbReference>
<evidence type="ECO:0000313" key="1">
    <source>
        <dbReference type="EMBL" id="EJX06673.1"/>
    </source>
</evidence>
<proteinExistence type="predicted"/>
<dbReference type="AlphaFoldDB" id="J9GUZ8"/>
<organism evidence="1">
    <name type="scientific">gut metagenome</name>
    <dbReference type="NCBI Taxonomy" id="749906"/>
    <lineage>
        <taxon>unclassified sequences</taxon>
        <taxon>metagenomes</taxon>
        <taxon>organismal metagenomes</taxon>
    </lineage>
</organism>
<protein>
    <submittedName>
        <fullName evidence="1">Uncharacterized protein</fullName>
    </submittedName>
</protein>
<gene>
    <name evidence="1" type="ORF">EVA_05231</name>
</gene>